<accession>A0A4Q1BQ77</accession>
<feature type="region of interest" description="Disordered" evidence="1">
    <location>
        <begin position="1"/>
        <end position="86"/>
    </location>
</feature>
<protein>
    <submittedName>
        <fullName evidence="2">Uncharacterized protein</fullName>
    </submittedName>
</protein>
<reference evidence="2 3" key="1">
    <citation type="submission" date="2016-06" db="EMBL/GenBank/DDBJ databases">
        <title>Evolution of pathogenesis and genome organization in the Tremellales.</title>
        <authorList>
            <person name="Cuomo C."/>
            <person name="Litvintseva A."/>
            <person name="Heitman J."/>
            <person name="Chen Y."/>
            <person name="Sun S."/>
            <person name="Springer D."/>
            <person name="Dromer F."/>
            <person name="Young S."/>
            <person name="Zeng Q."/>
            <person name="Chapman S."/>
            <person name="Gujja S."/>
            <person name="Saif S."/>
            <person name="Birren B."/>
        </authorList>
    </citation>
    <scope>NUCLEOTIDE SEQUENCE [LARGE SCALE GENOMIC DNA]</scope>
    <source>
        <strain evidence="2 3">ATCC 28783</strain>
    </source>
</reference>
<dbReference type="EMBL" id="SDIL01000023">
    <property type="protein sequence ID" value="RXK40074.1"/>
    <property type="molecule type" value="Genomic_DNA"/>
</dbReference>
<name>A0A4Q1BQ77_TREME</name>
<evidence type="ECO:0000313" key="2">
    <source>
        <dbReference type="EMBL" id="RXK40074.1"/>
    </source>
</evidence>
<evidence type="ECO:0000256" key="1">
    <source>
        <dbReference type="SAM" id="MobiDB-lite"/>
    </source>
</evidence>
<feature type="compositionally biased region" description="Polar residues" evidence="1">
    <location>
        <begin position="10"/>
        <end position="21"/>
    </location>
</feature>
<evidence type="ECO:0000313" key="3">
    <source>
        <dbReference type="Proteomes" id="UP000289152"/>
    </source>
</evidence>
<sequence length="86" mass="9244">MSSEAGFVDTQANISQSNVNATREDQVAEDSEITGTISKDEVEGLKDSLGGGQTLDDSEGYTRSSNQNNDAMQQEREIDAAVDELE</sequence>
<dbReference type="Proteomes" id="UP000289152">
    <property type="component" value="Unassembled WGS sequence"/>
</dbReference>
<gene>
    <name evidence="2" type="ORF">M231_02714</name>
</gene>
<dbReference type="OrthoDB" id="3146826at2759"/>
<feature type="compositionally biased region" description="Polar residues" evidence="1">
    <location>
        <begin position="61"/>
        <end position="72"/>
    </location>
</feature>
<dbReference type="InParanoid" id="A0A4Q1BQ77"/>
<keyword evidence="3" id="KW-1185">Reference proteome</keyword>
<dbReference type="AlphaFoldDB" id="A0A4Q1BQ77"/>
<organism evidence="2 3">
    <name type="scientific">Tremella mesenterica</name>
    <name type="common">Jelly fungus</name>
    <dbReference type="NCBI Taxonomy" id="5217"/>
    <lineage>
        <taxon>Eukaryota</taxon>
        <taxon>Fungi</taxon>
        <taxon>Dikarya</taxon>
        <taxon>Basidiomycota</taxon>
        <taxon>Agaricomycotina</taxon>
        <taxon>Tremellomycetes</taxon>
        <taxon>Tremellales</taxon>
        <taxon>Tremellaceae</taxon>
        <taxon>Tremella</taxon>
    </lineage>
</organism>
<proteinExistence type="predicted"/>
<comment type="caution">
    <text evidence="2">The sequence shown here is derived from an EMBL/GenBank/DDBJ whole genome shotgun (WGS) entry which is preliminary data.</text>
</comment>